<protein>
    <recommendedName>
        <fullName evidence="4">Acyltransferase 3 domain-containing protein</fullName>
    </recommendedName>
</protein>
<feature type="transmembrane region" description="Helical" evidence="3">
    <location>
        <begin position="48"/>
        <end position="65"/>
    </location>
</feature>
<feature type="transmembrane region" description="Helical" evidence="3">
    <location>
        <begin position="215"/>
        <end position="234"/>
    </location>
</feature>
<evidence type="ECO:0000313" key="5">
    <source>
        <dbReference type="EMBL" id="CAG7643951.1"/>
    </source>
</evidence>
<feature type="transmembrane region" description="Helical" evidence="3">
    <location>
        <begin position="185"/>
        <end position="208"/>
    </location>
</feature>
<sequence length="361" mass="40851">MKPKLQMVPIQAARGIAVMLVMLFHASQMGQKYFEYNFLGVSSLGKSGAYTFFFALTGYLMYMLYRDRFGQQAEAAPFLVKRLLRVYPLYWLIMIAVVPIYFMYPAFGLGYEREPSVIIRSMLLWPQAHAPILGVAWSLSYVICFYLVFSLLFVLREKLAVAVFSSWLSMIVLHALGWIQVKDTLFLQFLFSEIHLEFFSGVLVAYLVRRNHIRGNSLIWLLAGAAMYPALWQLKLRFPNFPYIDLLYTAGSALILTGVVQWKAAGSRFMKPLAACGDASYSILLASLPSLSISLKLASAAHMQRLIGAPATVALCYIVALLLCLLVYRWIERPLQAWLKRTLVPASQHKLSYGKRKAATP</sequence>
<feature type="transmembrane region" description="Helical" evidence="3">
    <location>
        <begin position="86"/>
        <end position="108"/>
    </location>
</feature>
<feature type="domain" description="Acyltransferase 3" evidence="4">
    <location>
        <begin position="11"/>
        <end position="329"/>
    </location>
</feature>
<dbReference type="RefSeq" id="WP_218094307.1">
    <property type="nucleotide sequence ID" value="NZ_CAJVAS010000026.1"/>
</dbReference>
<feature type="transmembrane region" description="Helical" evidence="3">
    <location>
        <begin position="12"/>
        <end position="28"/>
    </location>
</feature>
<feature type="transmembrane region" description="Helical" evidence="3">
    <location>
        <begin position="159"/>
        <end position="179"/>
    </location>
</feature>
<dbReference type="GO" id="GO:0016747">
    <property type="term" value="F:acyltransferase activity, transferring groups other than amino-acyl groups"/>
    <property type="evidence" value="ECO:0007669"/>
    <property type="project" value="InterPro"/>
</dbReference>
<organism evidence="5 6">
    <name type="scientific">Paenibacillus solanacearum</name>
    <dbReference type="NCBI Taxonomy" id="2048548"/>
    <lineage>
        <taxon>Bacteria</taxon>
        <taxon>Bacillati</taxon>
        <taxon>Bacillota</taxon>
        <taxon>Bacilli</taxon>
        <taxon>Bacillales</taxon>
        <taxon>Paenibacillaceae</taxon>
        <taxon>Paenibacillus</taxon>
    </lineage>
</organism>
<reference evidence="5" key="1">
    <citation type="submission" date="2021-06" db="EMBL/GenBank/DDBJ databases">
        <authorList>
            <person name="Criscuolo A."/>
        </authorList>
    </citation>
    <scope>NUCLEOTIDE SEQUENCE</scope>
    <source>
        <strain evidence="5">CIP111600</strain>
    </source>
</reference>
<gene>
    <name evidence="5" type="ORF">PAESOLCIP111_04587</name>
</gene>
<evidence type="ECO:0000256" key="1">
    <source>
        <dbReference type="ARBA" id="ARBA00004370"/>
    </source>
</evidence>
<evidence type="ECO:0000256" key="2">
    <source>
        <dbReference type="ARBA" id="ARBA00007400"/>
    </source>
</evidence>
<evidence type="ECO:0000256" key="3">
    <source>
        <dbReference type="SAM" id="Phobius"/>
    </source>
</evidence>
<dbReference type="InterPro" id="IPR002656">
    <property type="entry name" value="Acyl_transf_3_dom"/>
</dbReference>
<dbReference type="PANTHER" id="PTHR23028:SF131">
    <property type="entry name" value="BLR2367 PROTEIN"/>
    <property type="match status" value="1"/>
</dbReference>
<comment type="subcellular location">
    <subcellularLocation>
        <location evidence="1">Membrane</location>
    </subcellularLocation>
</comment>
<dbReference type="GO" id="GO:0016020">
    <property type="term" value="C:membrane"/>
    <property type="evidence" value="ECO:0007669"/>
    <property type="project" value="TreeGrafter"/>
</dbReference>
<keyword evidence="3" id="KW-0472">Membrane</keyword>
<accession>A0A916NR08</accession>
<comment type="caution">
    <text evidence="5">The sequence shown here is derived from an EMBL/GenBank/DDBJ whole genome shotgun (WGS) entry which is preliminary data.</text>
</comment>
<keyword evidence="3" id="KW-1133">Transmembrane helix</keyword>
<evidence type="ECO:0000313" key="6">
    <source>
        <dbReference type="Proteomes" id="UP000693672"/>
    </source>
</evidence>
<dbReference type="InterPro" id="IPR050879">
    <property type="entry name" value="Acyltransferase_3"/>
</dbReference>
<dbReference type="Pfam" id="PF01757">
    <property type="entry name" value="Acyl_transf_3"/>
    <property type="match status" value="1"/>
</dbReference>
<name>A0A916NR08_9BACL</name>
<dbReference type="PANTHER" id="PTHR23028">
    <property type="entry name" value="ACETYLTRANSFERASE"/>
    <property type="match status" value="1"/>
</dbReference>
<comment type="similarity">
    <text evidence="2">Belongs to the acyltransferase 3 family.</text>
</comment>
<evidence type="ECO:0000259" key="4">
    <source>
        <dbReference type="Pfam" id="PF01757"/>
    </source>
</evidence>
<feature type="transmembrane region" description="Helical" evidence="3">
    <location>
        <begin position="281"/>
        <end position="301"/>
    </location>
</feature>
<keyword evidence="6" id="KW-1185">Reference proteome</keyword>
<feature type="transmembrane region" description="Helical" evidence="3">
    <location>
        <begin position="307"/>
        <end position="331"/>
    </location>
</feature>
<dbReference type="Proteomes" id="UP000693672">
    <property type="component" value="Unassembled WGS sequence"/>
</dbReference>
<dbReference type="AlphaFoldDB" id="A0A916NR08"/>
<proteinExistence type="inferred from homology"/>
<keyword evidence="3" id="KW-0812">Transmembrane</keyword>
<feature type="transmembrane region" description="Helical" evidence="3">
    <location>
        <begin position="128"/>
        <end position="152"/>
    </location>
</feature>
<dbReference type="GO" id="GO:0000271">
    <property type="term" value="P:polysaccharide biosynthetic process"/>
    <property type="evidence" value="ECO:0007669"/>
    <property type="project" value="TreeGrafter"/>
</dbReference>
<dbReference type="EMBL" id="CAJVAS010000026">
    <property type="protein sequence ID" value="CAG7643951.1"/>
    <property type="molecule type" value="Genomic_DNA"/>
</dbReference>
<feature type="transmembrane region" description="Helical" evidence="3">
    <location>
        <begin position="240"/>
        <end position="260"/>
    </location>
</feature>